<dbReference type="Pfam" id="PF06776">
    <property type="entry name" value="IalB"/>
    <property type="match status" value="1"/>
</dbReference>
<dbReference type="Proteomes" id="UP000199598">
    <property type="component" value="Unassembled WGS sequence"/>
</dbReference>
<gene>
    <name evidence="2" type="ORF">SAMN04488518_11938</name>
</gene>
<evidence type="ECO:0000256" key="1">
    <source>
        <dbReference type="SAM" id="SignalP"/>
    </source>
</evidence>
<protein>
    <submittedName>
        <fullName evidence="2">Invasion protein IalB, involved in pathogenesis</fullName>
    </submittedName>
</protein>
<keyword evidence="3" id="KW-1185">Reference proteome</keyword>
<feature type="signal peptide" evidence="1">
    <location>
        <begin position="1"/>
        <end position="21"/>
    </location>
</feature>
<accession>A0A1I4FGS6</accession>
<dbReference type="EMBL" id="FOSK01000019">
    <property type="protein sequence ID" value="SFL17118.1"/>
    <property type="molecule type" value="Genomic_DNA"/>
</dbReference>
<evidence type="ECO:0000313" key="2">
    <source>
        <dbReference type="EMBL" id="SFL17118.1"/>
    </source>
</evidence>
<sequence length="170" mass="18973">MKPIWILLTAAMLFFFQGVNAYSTTEPSNEEDWSVKCSSDLCQVYAEIRLENGALVNSIMFRKLEADVYAAIIKLPLGIHIPSGIQIGIDDDALFDAKLITCQPDGCEAAFNANKTIVNFLKRGKAMSIVVTKTNDRKKLALNYSLIGFTRNWEEFTKRMAVLLPDETTG</sequence>
<dbReference type="InterPro" id="IPR038696">
    <property type="entry name" value="IalB_sf"/>
</dbReference>
<name>A0A1I4FGS6_9HYPH</name>
<proteinExistence type="predicted"/>
<feature type="chain" id="PRO_5046492208" evidence="1">
    <location>
        <begin position="22"/>
        <end position="170"/>
    </location>
</feature>
<reference evidence="2 3" key="1">
    <citation type="submission" date="2016-10" db="EMBL/GenBank/DDBJ databases">
        <authorList>
            <person name="Varghese N."/>
            <person name="Submissions S."/>
        </authorList>
    </citation>
    <scope>NUCLEOTIDE SEQUENCE [LARGE SCALE GENOMIC DNA]</scope>
    <source>
        <strain evidence="2 3">DSM 16392</strain>
    </source>
</reference>
<evidence type="ECO:0000313" key="3">
    <source>
        <dbReference type="Proteomes" id="UP000199598"/>
    </source>
</evidence>
<comment type="caution">
    <text evidence="2">The sequence shown here is derived from an EMBL/GenBank/DDBJ whole genome shotgun (WGS) entry which is preliminary data.</text>
</comment>
<keyword evidence="1" id="KW-0732">Signal</keyword>
<dbReference type="InterPro" id="IPR010642">
    <property type="entry name" value="Invasion_prot_B"/>
</dbReference>
<dbReference type="Gene3D" id="2.60.40.1880">
    <property type="entry name" value="Invasion associated locus B (IalB) protein"/>
    <property type="match status" value="1"/>
</dbReference>
<organism evidence="2 3">
    <name type="scientific">Pseudovibrio ascidiaceicola</name>
    <dbReference type="NCBI Taxonomy" id="285279"/>
    <lineage>
        <taxon>Bacteria</taxon>
        <taxon>Pseudomonadati</taxon>
        <taxon>Pseudomonadota</taxon>
        <taxon>Alphaproteobacteria</taxon>
        <taxon>Hyphomicrobiales</taxon>
        <taxon>Stappiaceae</taxon>
        <taxon>Pseudovibrio</taxon>
    </lineage>
</organism>
<dbReference type="RefSeq" id="WP_082596641.1">
    <property type="nucleotide sequence ID" value="NZ_FOSK01000019.1"/>
</dbReference>